<evidence type="ECO:0000313" key="1">
    <source>
        <dbReference type="EMBL" id="KKR02310.1"/>
    </source>
</evidence>
<accession>A0A0G0PVW8</accession>
<dbReference type="EMBL" id="LBWF01000004">
    <property type="protein sequence ID" value="KKR02310.1"/>
    <property type="molecule type" value="Genomic_DNA"/>
</dbReference>
<dbReference type="Proteomes" id="UP000034845">
    <property type="component" value="Unassembled WGS sequence"/>
</dbReference>
<name>A0A0G0PVW8_YANXG</name>
<comment type="caution">
    <text evidence="1">The sequence shown here is derived from an EMBL/GenBank/DDBJ whole genome shotgun (WGS) entry which is preliminary data.</text>
</comment>
<evidence type="ECO:0000313" key="2">
    <source>
        <dbReference type="Proteomes" id="UP000034845"/>
    </source>
</evidence>
<sequence length="202" mass="22816">MGFETSSVQNSEALERENKRKAFANLFEQTLSSNNGESAPVVEYNLPYPKEDFLRFLTEEKNVLLHGSPNRNIEILEPRQANDAIKISGNKKAIYGVTDPVLPIFYAIQDKKKLQGIIKSGASENAETGELEYEFKISKDALESKPWTRGVIYLFDKNQFSPERDDNGELSGEWVSEIPVRPVAKLEVGPEDFRFLDNVVGE</sequence>
<organism evidence="1 2">
    <name type="scientific">Yanofskybacteria sp. (strain GW2011_GWA1_39_13)</name>
    <dbReference type="NCBI Taxonomy" id="1619019"/>
    <lineage>
        <taxon>Bacteria</taxon>
        <taxon>Candidatus Yanofskyibacteriota</taxon>
    </lineage>
</organism>
<gene>
    <name evidence="1" type="ORF">UT29_C0004G0003</name>
</gene>
<protein>
    <submittedName>
        <fullName evidence="1">Uncharacterized protein</fullName>
    </submittedName>
</protein>
<reference evidence="1 2" key="1">
    <citation type="journal article" date="2015" name="Nature">
        <title>rRNA introns, odd ribosomes, and small enigmatic genomes across a large radiation of phyla.</title>
        <authorList>
            <person name="Brown C.T."/>
            <person name="Hug L.A."/>
            <person name="Thomas B.C."/>
            <person name="Sharon I."/>
            <person name="Castelle C.J."/>
            <person name="Singh A."/>
            <person name="Wilkins M.J."/>
            <person name="Williams K.H."/>
            <person name="Banfield J.F."/>
        </authorList>
    </citation>
    <scope>NUCLEOTIDE SEQUENCE [LARGE SCALE GENOMIC DNA]</scope>
    <source>
        <strain evidence="2">GW2011_GWA1_39_13</strain>
    </source>
</reference>
<dbReference type="AlphaFoldDB" id="A0A0G0PVW8"/>
<proteinExistence type="predicted"/>